<name>A0AAD4CYX7_ASPNN</name>
<evidence type="ECO:0008006" key="4">
    <source>
        <dbReference type="Google" id="ProtNLM"/>
    </source>
</evidence>
<proteinExistence type="predicted"/>
<sequence>MVHINFPKFVLLSLGSLLLAPTVIADYMADWCKGLNYIPDADLLVMICEYPGATESAPLVVLTNPGNCIGNNNGTMEDRDSSNLAQNE</sequence>
<gene>
    <name evidence="2" type="ORF">FE257_007790</name>
</gene>
<protein>
    <recommendedName>
        <fullName evidence="4">Secreted protein</fullName>
    </recommendedName>
</protein>
<evidence type="ECO:0000313" key="2">
    <source>
        <dbReference type="EMBL" id="KAF9894287.1"/>
    </source>
</evidence>
<reference evidence="2" key="2">
    <citation type="submission" date="2020-02" db="EMBL/GenBank/DDBJ databases">
        <authorList>
            <person name="Gilchrist C.L.M."/>
            <person name="Chooi Y.-H."/>
        </authorList>
    </citation>
    <scope>NUCLEOTIDE SEQUENCE</scope>
    <source>
        <strain evidence="2">MST-FP2251</strain>
    </source>
</reference>
<keyword evidence="1" id="KW-0732">Signal</keyword>
<comment type="caution">
    <text evidence="2">The sequence shown here is derived from an EMBL/GenBank/DDBJ whole genome shotgun (WGS) entry which is preliminary data.</text>
</comment>
<feature type="chain" id="PRO_5042183798" description="Secreted protein" evidence="1">
    <location>
        <begin position="26"/>
        <end position="88"/>
    </location>
</feature>
<dbReference type="Proteomes" id="UP001194746">
    <property type="component" value="Unassembled WGS sequence"/>
</dbReference>
<reference evidence="2" key="1">
    <citation type="journal article" date="2019" name="Beilstein J. Org. Chem.">
        <title>Nanangenines: drimane sesquiterpenoids as the dominant metabolite cohort of a novel Australian fungus, Aspergillus nanangensis.</title>
        <authorList>
            <person name="Lacey H.J."/>
            <person name="Gilchrist C.L.M."/>
            <person name="Crombie A."/>
            <person name="Kalaitzis J.A."/>
            <person name="Vuong D."/>
            <person name="Rutledge P.J."/>
            <person name="Turner P."/>
            <person name="Pitt J.I."/>
            <person name="Lacey E."/>
            <person name="Chooi Y.H."/>
            <person name="Piggott A.M."/>
        </authorList>
    </citation>
    <scope>NUCLEOTIDE SEQUENCE</scope>
    <source>
        <strain evidence="2">MST-FP2251</strain>
    </source>
</reference>
<feature type="signal peptide" evidence="1">
    <location>
        <begin position="1"/>
        <end position="25"/>
    </location>
</feature>
<dbReference type="AlphaFoldDB" id="A0AAD4CYX7"/>
<evidence type="ECO:0000313" key="3">
    <source>
        <dbReference type="Proteomes" id="UP001194746"/>
    </source>
</evidence>
<organism evidence="2 3">
    <name type="scientific">Aspergillus nanangensis</name>
    <dbReference type="NCBI Taxonomy" id="2582783"/>
    <lineage>
        <taxon>Eukaryota</taxon>
        <taxon>Fungi</taxon>
        <taxon>Dikarya</taxon>
        <taxon>Ascomycota</taxon>
        <taxon>Pezizomycotina</taxon>
        <taxon>Eurotiomycetes</taxon>
        <taxon>Eurotiomycetidae</taxon>
        <taxon>Eurotiales</taxon>
        <taxon>Aspergillaceae</taxon>
        <taxon>Aspergillus</taxon>
        <taxon>Aspergillus subgen. Circumdati</taxon>
    </lineage>
</organism>
<dbReference type="EMBL" id="VCAU01000004">
    <property type="protein sequence ID" value="KAF9894287.1"/>
    <property type="molecule type" value="Genomic_DNA"/>
</dbReference>
<evidence type="ECO:0000256" key="1">
    <source>
        <dbReference type="SAM" id="SignalP"/>
    </source>
</evidence>
<accession>A0AAD4CYX7</accession>
<keyword evidence="3" id="KW-1185">Reference proteome</keyword>